<accession>A0A834ISK7</accession>
<keyword evidence="2" id="KW-1185">Reference proteome</keyword>
<organism evidence="1 2">
    <name type="scientific">Rhynchophorus ferrugineus</name>
    <name type="common">Red palm weevil</name>
    <name type="synonym">Curculio ferrugineus</name>
    <dbReference type="NCBI Taxonomy" id="354439"/>
    <lineage>
        <taxon>Eukaryota</taxon>
        <taxon>Metazoa</taxon>
        <taxon>Ecdysozoa</taxon>
        <taxon>Arthropoda</taxon>
        <taxon>Hexapoda</taxon>
        <taxon>Insecta</taxon>
        <taxon>Pterygota</taxon>
        <taxon>Neoptera</taxon>
        <taxon>Endopterygota</taxon>
        <taxon>Coleoptera</taxon>
        <taxon>Polyphaga</taxon>
        <taxon>Cucujiformia</taxon>
        <taxon>Curculionidae</taxon>
        <taxon>Dryophthorinae</taxon>
        <taxon>Rhynchophorus</taxon>
    </lineage>
</organism>
<protein>
    <submittedName>
        <fullName evidence="1">Uncharacterized protein</fullName>
    </submittedName>
</protein>
<evidence type="ECO:0000313" key="2">
    <source>
        <dbReference type="Proteomes" id="UP000625711"/>
    </source>
</evidence>
<name>A0A834ISK7_RHYFE</name>
<dbReference type="AlphaFoldDB" id="A0A834ISK7"/>
<evidence type="ECO:0000313" key="1">
    <source>
        <dbReference type="EMBL" id="KAF7285769.1"/>
    </source>
</evidence>
<comment type="caution">
    <text evidence="1">The sequence shown here is derived from an EMBL/GenBank/DDBJ whole genome shotgun (WGS) entry which is preliminary data.</text>
</comment>
<dbReference type="EMBL" id="JAACXV010000044">
    <property type="protein sequence ID" value="KAF7285769.1"/>
    <property type="molecule type" value="Genomic_DNA"/>
</dbReference>
<proteinExistence type="predicted"/>
<gene>
    <name evidence="1" type="ORF">GWI33_009954</name>
</gene>
<dbReference type="Proteomes" id="UP000625711">
    <property type="component" value="Unassembled WGS sequence"/>
</dbReference>
<reference evidence="1" key="1">
    <citation type="submission" date="2020-08" db="EMBL/GenBank/DDBJ databases">
        <title>Genome sequencing and assembly of the red palm weevil Rhynchophorus ferrugineus.</title>
        <authorList>
            <person name="Dias G.B."/>
            <person name="Bergman C.M."/>
            <person name="Manee M."/>
        </authorList>
    </citation>
    <scope>NUCLEOTIDE SEQUENCE</scope>
    <source>
        <strain evidence="1">AA-2017</strain>
        <tissue evidence="1">Whole larva</tissue>
    </source>
</reference>
<sequence length="88" mass="9386">MTGGGVSEACDMFVAWASKRSVSGARLETDILQLGLSGPILAEGPVSNRYPAGIAMNLMRLSQLDVEAWGQTIPAADQFRLFDDAADR</sequence>